<protein>
    <submittedName>
        <fullName evidence="3">Uncharacterized protein</fullName>
    </submittedName>
</protein>
<organism evidence="3 4">
    <name type="scientific">Candidatus Olsenella stercoravium</name>
    <dbReference type="NCBI Taxonomy" id="2838713"/>
    <lineage>
        <taxon>Bacteria</taxon>
        <taxon>Bacillati</taxon>
        <taxon>Actinomycetota</taxon>
        <taxon>Coriobacteriia</taxon>
        <taxon>Coriobacteriales</taxon>
        <taxon>Atopobiaceae</taxon>
        <taxon>Olsenella</taxon>
    </lineage>
</organism>
<evidence type="ECO:0000256" key="1">
    <source>
        <dbReference type="SAM" id="MobiDB-lite"/>
    </source>
</evidence>
<evidence type="ECO:0000256" key="2">
    <source>
        <dbReference type="SAM" id="Phobius"/>
    </source>
</evidence>
<feature type="region of interest" description="Disordered" evidence="1">
    <location>
        <begin position="1"/>
        <end position="47"/>
    </location>
</feature>
<reference evidence="3" key="2">
    <citation type="submission" date="2021-04" db="EMBL/GenBank/DDBJ databases">
        <authorList>
            <person name="Gilroy R."/>
        </authorList>
    </citation>
    <scope>NUCLEOTIDE SEQUENCE</scope>
    <source>
        <strain evidence="3">ChiHecolR3B27-1887</strain>
    </source>
</reference>
<comment type="caution">
    <text evidence="3">The sequence shown here is derived from an EMBL/GenBank/DDBJ whole genome shotgun (WGS) entry which is preliminary data.</text>
</comment>
<dbReference type="EMBL" id="DXBZ01000059">
    <property type="protein sequence ID" value="HIZ18124.1"/>
    <property type="molecule type" value="Genomic_DNA"/>
</dbReference>
<feature type="transmembrane region" description="Helical" evidence="2">
    <location>
        <begin position="49"/>
        <end position="68"/>
    </location>
</feature>
<accession>A0A9D2DJX0</accession>
<proteinExistence type="predicted"/>
<keyword evidence="2" id="KW-0472">Membrane</keyword>
<gene>
    <name evidence="3" type="ORF">IAA22_03290</name>
</gene>
<reference evidence="3" key="1">
    <citation type="journal article" date="2021" name="PeerJ">
        <title>Extensive microbial diversity within the chicken gut microbiome revealed by metagenomics and culture.</title>
        <authorList>
            <person name="Gilroy R."/>
            <person name="Ravi A."/>
            <person name="Getino M."/>
            <person name="Pursley I."/>
            <person name="Horton D.L."/>
            <person name="Alikhan N.F."/>
            <person name="Baker D."/>
            <person name="Gharbi K."/>
            <person name="Hall N."/>
            <person name="Watson M."/>
            <person name="Adriaenssens E.M."/>
            <person name="Foster-Nyarko E."/>
            <person name="Jarju S."/>
            <person name="Secka A."/>
            <person name="Antonio M."/>
            <person name="Oren A."/>
            <person name="Chaudhuri R.R."/>
            <person name="La Ragione R."/>
            <person name="Hildebrand F."/>
            <person name="Pallen M.J."/>
        </authorList>
    </citation>
    <scope>NUCLEOTIDE SEQUENCE</scope>
    <source>
        <strain evidence="3">ChiHecolR3B27-1887</strain>
    </source>
</reference>
<name>A0A9D2DJX0_9ACTN</name>
<sequence length="370" mass="39690">MEPDAVVSIQEATEENECAEASGSVAAGDNPSPESPEQPDGSPQPRKKWLFPLAAGLAVLVLAVFALSQAGTPPVVVREPGAWPDFPYLASLVDEPDAFVQAINSEELSDAYRQAKMSGSWDESIDVSIAIDDLSGGAPGASGSERTVFNVIFTEDGKIDYFQLIYYGEEEPTMPVEADGNYVNHMLVMTRLKGVALGVSSLDGFPEGSVQTVYDECRRSNSVVEGFLSSPDDLAERCGIDPETIVVDNECYGVADWRSGYLRACAGYYQANTLGELPVVLTGTAYEERFVTEGTEGSYLMSLQSADRFAFTSTNATDLAVQNAGVFTIAYGRNLEDPGQGTEDVENTIAGQTTDYAFSLWSFAEGKPTT</sequence>
<keyword evidence="2" id="KW-1133">Transmembrane helix</keyword>
<dbReference type="AlphaFoldDB" id="A0A9D2DJX0"/>
<evidence type="ECO:0000313" key="3">
    <source>
        <dbReference type="EMBL" id="HIZ18124.1"/>
    </source>
</evidence>
<keyword evidence="2" id="KW-0812">Transmembrane</keyword>
<evidence type="ECO:0000313" key="4">
    <source>
        <dbReference type="Proteomes" id="UP000824029"/>
    </source>
</evidence>
<dbReference type="Proteomes" id="UP000824029">
    <property type="component" value="Unassembled WGS sequence"/>
</dbReference>